<protein>
    <recommendedName>
        <fullName evidence="6">NWD NACHT-NTPase N-terminal domain-containing protein</fullName>
    </recommendedName>
</protein>
<evidence type="ECO:0000259" key="2">
    <source>
        <dbReference type="Pfam" id="PF24809"/>
    </source>
</evidence>
<evidence type="ECO:0000313" key="4">
    <source>
        <dbReference type="EMBL" id="TRX91294.1"/>
    </source>
</evidence>
<feature type="domain" description="DUF7708" evidence="2">
    <location>
        <begin position="98"/>
        <end position="235"/>
    </location>
</feature>
<dbReference type="Pfam" id="PF24809">
    <property type="entry name" value="DUF7708"/>
    <property type="match status" value="1"/>
</dbReference>
<comment type="caution">
    <text evidence="4">The sequence shown here is derived from an EMBL/GenBank/DDBJ whole genome shotgun (WGS) entry which is preliminary data.</text>
</comment>
<dbReference type="STRING" id="2512241.A0A553HTL7"/>
<evidence type="ECO:0000256" key="1">
    <source>
        <dbReference type="SAM" id="MobiDB-lite"/>
    </source>
</evidence>
<dbReference type="OrthoDB" id="6161812at2759"/>
<evidence type="ECO:0000259" key="3">
    <source>
        <dbReference type="Pfam" id="PF25000"/>
    </source>
</evidence>
<dbReference type="Pfam" id="PF25000">
    <property type="entry name" value="DUF7779"/>
    <property type="match status" value="1"/>
</dbReference>
<dbReference type="InterPro" id="IPR056681">
    <property type="entry name" value="DUF7779"/>
</dbReference>
<proteinExistence type="predicted"/>
<accession>A0A553HTL7</accession>
<reference evidence="5" key="1">
    <citation type="submission" date="2019-06" db="EMBL/GenBank/DDBJ databases">
        <title>Draft genome sequence of the griseofulvin-producing fungus Xylaria cubensis strain G536.</title>
        <authorList>
            <person name="Mead M.E."/>
            <person name="Raja H.A."/>
            <person name="Steenwyk J.L."/>
            <person name="Knowles S.L."/>
            <person name="Oberlies N.H."/>
            <person name="Rokas A."/>
        </authorList>
    </citation>
    <scope>NUCLEOTIDE SEQUENCE [LARGE SCALE GENOMIC DNA]</scope>
    <source>
        <strain evidence="5">G536</strain>
    </source>
</reference>
<sequence length="596" mass="67531">MRELEADRSIGQDTDFPISLSHATTKHAKPPDNMSLWEHALQGALRKLPSNNSQWLRDIANREPFTSTQMLDRIRAYESGYSSHPVQKFLARIDPIVSHIRSFGTATTALSNADPTGAGVVWGSVSLVLIVAGKTQEKLEKILDFLSEISPQLALFTRWHRLFPHKSFSEVGEAVQDAYLEIIEFCVAAVRYLRRNPLKNILHAIFDPSEEQKLKRHETMLRRHTARVKSEVEIEHMQFVQAQLAAIGTVLIASPTPQYMELPVIRLIPHSRNNRFFGRQDILRGPEKMNQGFGDAAGILGMPRGTQGANELTEFPNIFRNWKYSAIPIDDYYHATLFTALDLSFRSPGKRSRQILDLLVYLDPDSVPYEILQKNTAHSGSGDIVAKDLRFMADPVELWDALQGLRSQSLIRTNSKLKSISMPRFLQDHVYRRLCDNPTHRRNAFENVLTLLSSFQPEFPYVTQHWSPDLFVDSETSLTHIKMLAERYEESPETSATTPNELYLSDCYQMEGRMFNEAGQAIQGAESNRHALTYATIAIKKSLIRDDDQRIPRIMTSLGNSLNQLGAFDKALDSQLEAKKLCGNSPPEQSDVLITI</sequence>
<gene>
    <name evidence="4" type="ORF">FHL15_007899</name>
</gene>
<feature type="domain" description="DUF7779" evidence="3">
    <location>
        <begin position="347"/>
        <end position="436"/>
    </location>
</feature>
<dbReference type="InterPro" id="IPR056125">
    <property type="entry name" value="DUF7708"/>
</dbReference>
<dbReference type="EMBL" id="VFLP01000047">
    <property type="protein sequence ID" value="TRX91294.1"/>
    <property type="molecule type" value="Genomic_DNA"/>
</dbReference>
<evidence type="ECO:0000313" key="5">
    <source>
        <dbReference type="Proteomes" id="UP000319160"/>
    </source>
</evidence>
<organism evidence="4 5">
    <name type="scientific">Xylaria flabelliformis</name>
    <dbReference type="NCBI Taxonomy" id="2512241"/>
    <lineage>
        <taxon>Eukaryota</taxon>
        <taxon>Fungi</taxon>
        <taxon>Dikarya</taxon>
        <taxon>Ascomycota</taxon>
        <taxon>Pezizomycotina</taxon>
        <taxon>Sordariomycetes</taxon>
        <taxon>Xylariomycetidae</taxon>
        <taxon>Xylariales</taxon>
        <taxon>Xylariaceae</taxon>
        <taxon>Xylaria</taxon>
    </lineage>
</organism>
<dbReference type="AlphaFoldDB" id="A0A553HTL7"/>
<feature type="compositionally biased region" description="Basic and acidic residues" evidence="1">
    <location>
        <begin position="1"/>
        <end position="10"/>
    </location>
</feature>
<evidence type="ECO:0008006" key="6">
    <source>
        <dbReference type="Google" id="ProtNLM"/>
    </source>
</evidence>
<keyword evidence="5" id="KW-1185">Reference proteome</keyword>
<dbReference type="Proteomes" id="UP000319160">
    <property type="component" value="Unassembled WGS sequence"/>
</dbReference>
<name>A0A553HTL7_9PEZI</name>
<feature type="region of interest" description="Disordered" evidence="1">
    <location>
        <begin position="1"/>
        <end position="31"/>
    </location>
</feature>